<accession>A0AAD6VB39</accession>
<proteinExistence type="predicted"/>
<feature type="coiled-coil region" evidence="1">
    <location>
        <begin position="6"/>
        <end position="33"/>
    </location>
</feature>
<keyword evidence="3" id="KW-1185">Reference proteome</keyword>
<protein>
    <submittedName>
        <fullName evidence="2">Uncharacterized protein</fullName>
    </submittedName>
</protein>
<dbReference type="Proteomes" id="UP001219525">
    <property type="component" value="Unassembled WGS sequence"/>
</dbReference>
<feature type="non-terminal residue" evidence="2">
    <location>
        <position position="1"/>
    </location>
</feature>
<dbReference type="EMBL" id="JARJCW010000046">
    <property type="protein sequence ID" value="KAJ7204708.1"/>
    <property type="molecule type" value="Genomic_DNA"/>
</dbReference>
<dbReference type="AlphaFoldDB" id="A0AAD6VB39"/>
<sequence>EREQIRREWAREVKEHELIRQEWEDELKRKHEEEDRVRAGFFWEQPRGNPQCLRHGARGWTARIANVPRTYDPVTACMETSVEIHGVRHPSPAHCEDRGCGGVFGHWVVNYSEPMCFTHFDNFKDKGCTSPGSRRRRIESPLENLQPGEYANDNWREMCMTTGADFRNLHFDSPGWCENWGKYGAWGIWEIEDYGCQ</sequence>
<evidence type="ECO:0000313" key="2">
    <source>
        <dbReference type="EMBL" id="KAJ7204708.1"/>
    </source>
</evidence>
<comment type="caution">
    <text evidence="2">The sequence shown here is derived from an EMBL/GenBank/DDBJ whole genome shotgun (WGS) entry which is preliminary data.</text>
</comment>
<evidence type="ECO:0000313" key="3">
    <source>
        <dbReference type="Proteomes" id="UP001219525"/>
    </source>
</evidence>
<evidence type="ECO:0000256" key="1">
    <source>
        <dbReference type="SAM" id="Coils"/>
    </source>
</evidence>
<organism evidence="2 3">
    <name type="scientific">Mycena pura</name>
    <dbReference type="NCBI Taxonomy" id="153505"/>
    <lineage>
        <taxon>Eukaryota</taxon>
        <taxon>Fungi</taxon>
        <taxon>Dikarya</taxon>
        <taxon>Basidiomycota</taxon>
        <taxon>Agaricomycotina</taxon>
        <taxon>Agaricomycetes</taxon>
        <taxon>Agaricomycetidae</taxon>
        <taxon>Agaricales</taxon>
        <taxon>Marasmiineae</taxon>
        <taxon>Mycenaceae</taxon>
        <taxon>Mycena</taxon>
    </lineage>
</organism>
<keyword evidence="1" id="KW-0175">Coiled coil</keyword>
<gene>
    <name evidence="2" type="ORF">GGX14DRAFT_368453</name>
</gene>
<reference evidence="2" key="1">
    <citation type="submission" date="2023-03" db="EMBL/GenBank/DDBJ databases">
        <title>Massive genome expansion in bonnet fungi (Mycena s.s.) driven by repeated elements and novel gene families across ecological guilds.</title>
        <authorList>
            <consortium name="Lawrence Berkeley National Laboratory"/>
            <person name="Harder C.B."/>
            <person name="Miyauchi S."/>
            <person name="Viragh M."/>
            <person name="Kuo A."/>
            <person name="Thoen E."/>
            <person name="Andreopoulos B."/>
            <person name="Lu D."/>
            <person name="Skrede I."/>
            <person name="Drula E."/>
            <person name="Henrissat B."/>
            <person name="Morin E."/>
            <person name="Kohler A."/>
            <person name="Barry K."/>
            <person name="LaButti K."/>
            <person name="Morin E."/>
            <person name="Salamov A."/>
            <person name="Lipzen A."/>
            <person name="Mereny Z."/>
            <person name="Hegedus B."/>
            <person name="Baldrian P."/>
            <person name="Stursova M."/>
            <person name="Weitz H."/>
            <person name="Taylor A."/>
            <person name="Grigoriev I.V."/>
            <person name="Nagy L.G."/>
            <person name="Martin F."/>
            <person name="Kauserud H."/>
        </authorList>
    </citation>
    <scope>NUCLEOTIDE SEQUENCE</scope>
    <source>
        <strain evidence="2">9144</strain>
    </source>
</reference>
<name>A0AAD6VB39_9AGAR</name>